<dbReference type="PIRSF" id="PIRSF002741">
    <property type="entry name" value="MppA"/>
    <property type="match status" value="1"/>
</dbReference>
<dbReference type="GO" id="GO:1904680">
    <property type="term" value="F:peptide transmembrane transporter activity"/>
    <property type="evidence" value="ECO:0007669"/>
    <property type="project" value="TreeGrafter"/>
</dbReference>
<dbReference type="GO" id="GO:0042884">
    <property type="term" value="P:microcin transport"/>
    <property type="evidence" value="ECO:0007669"/>
    <property type="project" value="TreeGrafter"/>
</dbReference>
<reference evidence="6" key="1">
    <citation type="submission" date="2023-07" db="EMBL/GenBank/DDBJ databases">
        <title>Genomic Encyclopedia of Type Strains, Phase IV (KMG-IV): sequencing the most valuable type-strain genomes for metagenomic binning, comparative biology and taxonomic classification.</title>
        <authorList>
            <person name="Goeker M."/>
        </authorList>
    </citation>
    <scope>NUCLEOTIDE SEQUENCE</scope>
    <source>
        <strain evidence="6">DSM 21202</strain>
    </source>
</reference>
<dbReference type="AlphaFoldDB" id="A0AAE3VP51"/>
<keyword evidence="7" id="KW-1185">Reference proteome</keyword>
<evidence type="ECO:0000256" key="1">
    <source>
        <dbReference type="ARBA" id="ARBA00004418"/>
    </source>
</evidence>
<evidence type="ECO:0000256" key="4">
    <source>
        <dbReference type="SAM" id="SignalP"/>
    </source>
</evidence>
<protein>
    <submittedName>
        <fullName evidence="6">Microcin C transport system substrate-binding protein</fullName>
    </submittedName>
</protein>
<evidence type="ECO:0000256" key="3">
    <source>
        <dbReference type="ARBA" id="ARBA00022729"/>
    </source>
</evidence>
<evidence type="ECO:0000313" key="6">
    <source>
        <dbReference type="EMBL" id="MDQ0315220.1"/>
    </source>
</evidence>
<dbReference type="GO" id="GO:0043190">
    <property type="term" value="C:ATP-binding cassette (ABC) transporter complex"/>
    <property type="evidence" value="ECO:0007669"/>
    <property type="project" value="InterPro"/>
</dbReference>
<dbReference type="InterPro" id="IPR000914">
    <property type="entry name" value="SBP_5_dom"/>
</dbReference>
<feature type="signal peptide" evidence="4">
    <location>
        <begin position="1"/>
        <end position="26"/>
    </location>
</feature>
<keyword evidence="3 4" id="KW-0732">Signal</keyword>
<dbReference type="PANTHER" id="PTHR30290">
    <property type="entry name" value="PERIPLASMIC BINDING COMPONENT OF ABC TRANSPORTER"/>
    <property type="match status" value="1"/>
</dbReference>
<evidence type="ECO:0000256" key="2">
    <source>
        <dbReference type="ARBA" id="ARBA00005695"/>
    </source>
</evidence>
<name>A0AAE3VP51_9HYPH</name>
<dbReference type="PANTHER" id="PTHR30290:SF64">
    <property type="entry name" value="ABC TRANSPORTER PERIPLASMIC BINDING PROTEIN"/>
    <property type="match status" value="1"/>
</dbReference>
<dbReference type="InterPro" id="IPR030678">
    <property type="entry name" value="Peptide/Ni-bd"/>
</dbReference>
<dbReference type="Proteomes" id="UP001229244">
    <property type="component" value="Unassembled WGS sequence"/>
</dbReference>
<comment type="similarity">
    <text evidence="2">Belongs to the bacterial solute-binding protein 5 family.</text>
</comment>
<organism evidence="6 7">
    <name type="scientific">Amorphus orientalis</name>
    <dbReference type="NCBI Taxonomy" id="649198"/>
    <lineage>
        <taxon>Bacteria</taxon>
        <taxon>Pseudomonadati</taxon>
        <taxon>Pseudomonadota</taxon>
        <taxon>Alphaproteobacteria</taxon>
        <taxon>Hyphomicrobiales</taxon>
        <taxon>Amorphaceae</taxon>
        <taxon>Amorphus</taxon>
    </lineage>
</organism>
<feature type="chain" id="PRO_5042288081" evidence="4">
    <location>
        <begin position="27"/>
        <end position="620"/>
    </location>
</feature>
<dbReference type="EMBL" id="JAUSUL010000002">
    <property type="protein sequence ID" value="MDQ0315220.1"/>
    <property type="molecule type" value="Genomic_DNA"/>
</dbReference>
<proteinExistence type="inferred from homology"/>
<accession>A0AAE3VP51</accession>
<dbReference type="Pfam" id="PF00496">
    <property type="entry name" value="SBP_bac_5"/>
    <property type="match status" value="1"/>
</dbReference>
<dbReference type="RefSeq" id="WP_306885057.1">
    <property type="nucleotide sequence ID" value="NZ_JAUSUL010000002.1"/>
</dbReference>
<comment type="caution">
    <text evidence="6">The sequence shown here is derived from an EMBL/GenBank/DDBJ whole genome shotgun (WGS) entry which is preliminary data.</text>
</comment>
<comment type="subcellular location">
    <subcellularLocation>
        <location evidence="1">Periplasm</location>
    </subcellularLocation>
</comment>
<gene>
    <name evidence="6" type="ORF">J2S73_001677</name>
</gene>
<dbReference type="SUPFAM" id="SSF53850">
    <property type="entry name" value="Periplasmic binding protein-like II"/>
    <property type="match status" value="1"/>
</dbReference>
<dbReference type="GO" id="GO:0015833">
    <property type="term" value="P:peptide transport"/>
    <property type="evidence" value="ECO:0007669"/>
    <property type="project" value="TreeGrafter"/>
</dbReference>
<dbReference type="Gene3D" id="3.40.190.10">
    <property type="entry name" value="Periplasmic binding protein-like II"/>
    <property type="match status" value="1"/>
</dbReference>
<evidence type="ECO:0000259" key="5">
    <source>
        <dbReference type="Pfam" id="PF00496"/>
    </source>
</evidence>
<dbReference type="CDD" id="cd08497">
    <property type="entry name" value="MbnE-like"/>
    <property type="match status" value="1"/>
</dbReference>
<dbReference type="GO" id="GO:0030288">
    <property type="term" value="C:outer membrane-bounded periplasmic space"/>
    <property type="evidence" value="ECO:0007669"/>
    <property type="project" value="TreeGrafter"/>
</dbReference>
<dbReference type="Gene3D" id="3.10.105.10">
    <property type="entry name" value="Dipeptide-binding Protein, Domain 3"/>
    <property type="match status" value="1"/>
</dbReference>
<evidence type="ECO:0000313" key="7">
    <source>
        <dbReference type="Proteomes" id="UP001229244"/>
    </source>
</evidence>
<feature type="domain" description="Solute-binding protein family 5" evidence="5">
    <location>
        <begin position="109"/>
        <end position="520"/>
    </location>
</feature>
<dbReference type="InterPro" id="IPR039424">
    <property type="entry name" value="SBP_5"/>
</dbReference>
<sequence>MMRIFPLGVAAFLTAAAAATTAPVLAQEPQWRHASALTGQPKYSEGFDHFDYVNPDAPKGGTIRLHSVGSFDNLNFVPRKGDPALGLGLIYDTLMEPAYDELDISADYGLLAEAVQYPKDASWVKYRLREGARWHDGEPITPDDVVWSFEVLTENNPGQAFYYRHVEKAEVTGEREVTFTFDQAGNRELPHIVGQLPILPKHYWTAEGRDITASTVEAPLGSGPYRIGSVVPGRSITYERVDDYWGKDLPTKLGTNNFDEIRYEYYRDADVARQAFKADEYDWYQELSANRWATQYDFPAIDKGWVKKLEFPDVGSGRMQGYTFNLRREKFQDPRLRRAFNLAYDFESSNERLSYGLNERIDSYFAGTDLAASGLPEGEELEILKSVEEEVDGEGIPQTVFTEPYDLPVGGSPQALRANLREASRLLKEAGYELRNGKLTDTETGEPLQVEILLSSPGAERGALAYKADLEKLGIGVQLRTVDSSQYVRRVRARDFDIAIFVWGQSLSPGNEQNEYWGSEAADRPGSQNYAGIKNPAIDALIQRIVFADDRETLVAATHALDRVLLHNEYVVPQFRAPNDRIVYWDRIDHPETLPKFTPGFPTIWWYDEEKAARIAREKN</sequence>